<evidence type="ECO:0000313" key="4">
    <source>
        <dbReference type="Proteomes" id="UP000011717"/>
    </source>
</evidence>
<keyword evidence="4" id="KW-1185">Reference proteome</keyword>
<evidence type="ECO:0000259" key="2">
    <source>
        <dbReference type="Pfam" id="PF04024"/>
    </source>
</evidence>
<keyword evidence="1" id="KW-0812">Transmembrane</keyword>
<accession>M2U4J2</accession>
<comment type="caution">
    <text evidence="3">The sequence shown here is derived from an EMBL/GenBank/DDBJ whole genome shotgun (WGS) entry which is preliminary data.</text>
</comment>
<keyword evidence="1" id="KW-0472">Membrane</keyword>
<dbReference type="Proteomes" id="UP000011717">
    <property type="component" value="Unassembled WGS sequence"/>
</dbReference>
<dbReference type="InterPro" id="IPR007168">
    <property type="entry name" value="Phageshock_PspC_N"/>
</dbReference>
<dbReference type="RefSeq" id="WP_008601588.1">
    <property type="nucleotide sequence ID" value="NZ_AMRV01000004.1"/>
</dbReference>
<dbReference type="AlphaFoldDB" id="M2U4J2"/>
<evidence type="ECO:0000256" key="1">
    <source>
        <dbReference type="SAM" id="Phobius"/>
    </source>
</evidence>
<dbReference type="PATRIC" id="fig|1234595.3.peg.1550"/>
<organism evidence="3 4">
    <name type="scientific">Pacificimonas flava</name>
    <dbReference type="NCBI Taxonomy" id="1234595"/>
    <lineage>
        <taxon>Bacteria</taxon>
        <taxon>Pseudomonadati</taxon>
        <taxon>Pseudomonadota</taxon>
        <taxon>Alphaproteobacteria</taxon>
        <taxon>Sphingomonadales</taxon>
        <taxon>Sphingosinicellaceae</taxon>
        <taxon>Pacificimonas</taxon>
    </lineage>
</organism>
<dbReference type="EMBL" id="AMRV01000004">
    <property type="protein sequence ID" value="EMD82952.1"/>
    <property type="molecule type" value="Genomic_DNA"/>
</dbReference>
<feature type="transmembrane region" description="Helical" evidence="1">
    <location>
        <begin position="41"/>
        <end position="65"/>
    </location>
</feature>
<protein>
    <submittedName>
        <fullName evidence="3">Phage shock protein C</fullName>
    </submittedName>
</protein>
<dbReference type="Pfam" id="PF04024">
    <property type="entry name" value="PspC"/>
    <property type="match status" value="1"/>
</dbReference>
<name>M2U4J2_9SPHN</name>
<reference evidence="3 4" key="1">
    <citation type="journal article" date="2013" name="Genome Announc.">
        <title>Draft Genome Sequence of Strain JLT2015T, Belonging to the Family Sphingomonadaceae of the Alphaproteobacteria.</title>
        <authorList>
            <person name="Tang K."/>
            <person name="Liu K."/>
            <person name="Li S."/>
            <person name="Jiao N."/>
        </authorList>
    </citation>
    <scope>NUCLEOTIDE SEQUENCE [LARGE SCALE GENOMIC DNA]</scope>
    <source>
        <strain evidence="3 4">JLT2015</strain>
    </source>
</reference>
<sequence>MRTHDQLDKPYSPSRFYLNKHEGKFMGVCAGLADYTGIEALWWRVGLFVSLWMTGGMTLFLYLLVGFFADKRPAYLPSPAPEERQFQMKARRAPQGTIRDVHARFRALDRRLSSIEKHHTTSNSSLAREIDALK</sequence>
<proteinExistence type="predicted"/>
<feature type="domain" description="Phage shock protein PspC N-terminal" evidence="2">
    <location>
        <begin position="15"/>
        <end position="71"/>
    </location>
</feature>
<evidence type="ECO:0000313" key="3">
    <source>
        <dbReference type="EMBL" id="EMD82952.1"/>
    </source>
</evidence>
<dbReference type="OrthoDB" id="7359894at2"/>
<gene>
    <name evidence="3" type="ORF">C725_1550</name>
</gene>
<keyword evidence="1" id="KW-1133">Transmembrane helix</keyword>